<dbReference type="InterPro" id="IPR001829">
    <property type="entry name" value="Pili_assmbl_chaperone_bac"/>
</dbReference>
<dbReference type="EMBL" id="LXEV01000023">
    <property type="protein sequence ID" value="OAT46683.1"/>
    <property type="molecule type" value="Genomic_DNA"/>
</dbReference>
<sequence>MYLIYRNYIVLFFLFFFSACSYAGGVALAATRIIYPSDAKQTSITINNTDKKLRFLVQSWIDDSNDQKTNEFIVTPPLFVSKPDSENTLRIIYAGKALPDNKESLFWLNTKSIPEIDREDIKDKNVLQLAVLSRIKIFIRPQGLTFKTEDIPNSIGFNLSGKDLIIKNPSPYYVTLINLKIGNDKLNSAMIPPMGSIEMKVNNFNYNQVSYQTINDYGASTPIIIKTIGK</sequence>
<comment type="caution">
    <text evidence="10">The sequence shown here is derived from an EMBL/GenBank/DDBJ whole genome shotgun (WGS) entry which is preliminary data.</text>
</comment>
<proteinExistence type="inferred from homology"/>
<evidence type="ECO:0000259" key="9">
    <source>
        <dbReference type="Pfam" id="PF02753"/>
    </source>
</evidence>
<dbReference type="GO" id="GO:0071555">
    <property type="term" value="P:cell wall organization"/>
    <property type="evidence" value="ECO:0007669"/>
    <property type="project" value="InterPro"/>
</dbReference>
<feature type="domain" description="Pili assembly chaperone C-terminal" evidence="9">
    <location>
        <begin position="166"/>
        <end position="221"/>
    </location>
</feature>
<feature type="domain" description="Pili assembly chaperone N-terminal" evidence="8">
    <location>
        <begin position="25"/>
        <end position="144"/>
    </location>
</feature>
<evidence type="ECO:0000256" key="2">
    <source>
        <dbReference type="ARBA" id="ARBA00007399"/>
    </source>
</evidence>
<dbReference type="Proteomes" id="UP000078250">
    <property type="component" value="Unassembled WGS sequence"/>
</dbReference>
<comment type="similarity">
    <text evidence="2">Belongs to the periplasmic pilus chaperone family.</text>
</comment>
<evidence type="ECO:0000256" key="6">
    <source>
        <dbReference type="ARBA" id="ARBA00023186"/>
    </source>
</evidence>
<reference evidence="10 11" key="1">
    <citation type="submission" date="2016-04" db="EMBL/GenBank/DDBJ databases">
        <title>ATOL: Assembling a taxonomically balanced genome-scale reconstruction of the evolutionary history of the Enterobacteriaceae.</title>
        <authorList>
            <person name="Plunkett G.III."/>
            <person name="Neeno-Eckwall E.C."/>
            <person name="Glasner J.D."/>
            <person name="Perna N.T."/>
        </authorList>
    </citation>
    <scope>NUCLEOTIDE SEQUENCE [LARGE SCALE GENOMIC DNA]</scope>
    <source>
        <strain evidence="10 11">ATCC 700826</strain>
    </source>
</reference>
<name>A0AAJ3HS53_PROHU</name>
<keyword evidence="4 7" id="KW-0732">Signal</keyword>
<dbReference type="RefSeq" id="WP_064720117.1">
    <property type="nucleotide sequence ID" value="NZ_LXEV01000023.1"/>
</dbReference>
<evidence type="ECO:0000256" key="4">
    <source>
        <dbReference type="ARBA" id="ARBA00022729"/>
    </source>
</evidence>
<dbReference type="InterPro" id="IPR013783">
    <property type="entry name" value="Ig-like_fold"/>
</dbReference>
<feature type="signal peptide" evidence="7">
    <location>
        <begin position="1"/>
        <end position="23"/>
    </location>
</feature>
<protein>
    <submittedName>
        <fullName evidence="10">FimC family chaperone</fullName>
    </submittedName>
</protein>
<evidence type="ECO:0000259" key="8">
    <source>
        <dbReference type="Pfam" id="PF00345"/>
    </source>
</evidence>
<dbReference type="InterPro" id="IPR016148">
    <property type="entry name" value="Pili_assmbl_chaperone_C"/>
</dbReference>
<feature type="chain" id="PRO_5042564022" evidence="7">
    <location>
        <begin position="24"/>
        <end position="230"/>
    </location>
</feature>
<dbReference type="FunFam" id="2.60.40.10:FF:000458">
    <property type="entry name" value="Molecular chaperone FimC"/>
    <property type="match status" value="1"/>
</dbReference>
<evidence type="ECO:0000313" key="11">
    <source>
        <dbReference type="Proteomes" id="UP000078250"/>
    </source>
</evidence>
<dbReference type="PANTHER" id="PTHR30251">
    <property type="entry name" value="PILUS ASSEMBLY CHAPERONE"/>
    <property type="match status" value="1"/>
</dbReference>
<dbReference type="AlphaFoldDB" id="A0AAJ3HS53"/>
<dbReference type="PRINTS" id="PR00969">
    <property type="entry name" value="CHAPERONPILI"/>
</dbReference>
<dbReference type="InterPro" id="IPR036316">
    <property type="entry name" value="Pili_assmbl_chap_C_dom_sf"/>
</dbReference>
<evidence type="ECO:0000313" key="10">
    <source>
        <dbReference type="EMBL" id="OAT46683.1"/>
    </source>
</evidence>
<dbReference type="Gene3D" id="2.60.40.10">
    <property type="entry name" value="Immunoglobulins"/>
    <property type="match status" value="2"/>
</dbReference>
<comment type="subcellular location">
    <subcellularLocation>
        <location evidence="1">Periplasm</location>
    </subcellularLocation>
</comment>
<keyword evidence="5" id="KW-0574">Periplasm</keyword>
<evidence type="ECO:0000256" key="1">
    <source>
        <dbReference type="ARBA" id="ARBA00004418"/>
    </source>
</evidence>
<dbReference type="Pfam" id="PF02753">
    <property type="entry name" value="PapD_C"/>
    <property type="match status" value="1"/>
</dbReference>
<gene>
    <name evidence="10" type="ORF">M997_2165</name>
</gene>
<dbReference type="Pfam" id="PF00345">
    <property type="entry name" value="PapD_N"/>
    <property type="match status" value="1"/>
</dbReference>
<dbReference type="PANTHER" id="PTHR30251:SF11">
    <property type="entry name" value="CHAPERONE PROTEIN FIMC-RELATED"/>
    <property type="match status" value="1"/>
</dbReference>
<keyword evidence="11" id="KW-1185">Reference proteome</keyword>
<evidence type="ECO:0000256" key="5">
    <source>
        <dbReference type="ARBA" id="ARBA00022764"/>
    </source>
</evidence>
<dbReference type="SUPFAM" id="SSF49584">
    <property type="entry name" value="Periplasmic chaperone C-domain"/>
    <property type="match status" value="1"/>
</dbReference>
<dbReference type="InterPro" id="IPR016147">
    <property type="entry name" value="Pili_assmbl_chaperone_N"/>
</dbReference>
<dbReference type="PROSITE" id="PS51257">
    <property type="entry name" value="PROKAR_LIPOPROTEIN"/>
    <property type="match status" value="1"/>
</dbReference>
<keyword evidence="6" id="KW-0143">Chaperone</keyword>
<dbReference type="InterPro" id="IPR050643">
    <property type="entry name" value="Periplasmic_pilus_chap"/>
</dbReference>
<accession>A0AAJ3HS53</accession>
<dbReference type="GO" id="GO:0030288">
    <property type="term" value="C:outer membrane-bounded periplasmic space"/>
    <property type="evidence" value="ECO:0007669"/>
    <property type="project" value="InterPro"/>
</dbReference>
<keyword evidence="3" id="KW-1029">Fimbrium biogenesis</keyword>
<organism evidence="10 11">
    <name type="scientific">Proteus hauseri ATCC 700826</name>
    <dbReference type="NCBI Taxonomy" id="1354271"/>
    <lineage>
        <taxon>Bacteria</taxon>
        <taxon>Pseudomonadati</taxon>
        <taxon>Pseudomonadota</taxon>
        <taxon>Gammaproteobacteria</taxon>
        <taxon>Enterobacterales</taxon>
        <taxon>Morganellaceae</taxon>
        <taxon>Proteus</taxon>
    </lineage>
</organism>
<dbReference type="SUPFAM" id="SSF49354">
    <property type="entry name" value="PapD-like"/>
    <property type="match status" value="1"/>
</dbReference>
<evidence type="ECO:0000256" key="7">
    <source>
        <dbReference type="SAM" id="SignalP"/>
    </source>
</evidence>
<dbReference type="InterPro" id="IPR008962">
    <property type="entry name" value="PapD-like_sf"/>
</dbReference>
<evidence type="ECO:0000256" key="3">
    <source>
        <dbReference type="ARBA" id="ARBA00022558"/>
    </source>
</evidence>